<dbReference type="EMBL" id="PVWP01000009">
    <property type="protein sequence ID" value="PSB36484.1"/>
    <property type="molecule type" value="Genomic_DNA"/>
</dbReference>
<reference evidence="2 3" key="1">
    <citation type="submission" date="2018-02" db="EMBL/GenBank/DDBJ databases">
        <authorList>
            <person name="Moore K."/>
            <person name="Momper L."/>
        </authorList>
    </citation>
    <scope>NUCLEOTIDE SEQUENCE [LARGE SCALE GENOMIC DNA]</scope>
    <source>
        <strain evidence="2 3">CCALA 015</strain>
    </source>
</reference>
<sequence>MPPEQRRRRRFKAWRLRFRERLRQRWVGLALAFLAYGLVLLWLVLHLPPVVSLLALAPMILLPLLGYLTYWLLWKEFHE</sequence>
<keyword evidence="1" id="KW-0812">Transmembrane</keyword>
<reference evidence="2 3" key="2">
    <citation type="submission" date="2018-03" db="EMBL/GenBank/DDBJ databases">
        <title>The ancient ancestry and fast evolution of plastids.</title>
        <authorList>
            <person name="Moore K.R."/>
            <person name="Magnabosco C."/>
            <person name="Momper L."/>
            <person name="Gold D.A."/>
            <person name="Bosak T."/>
            <person name="Fournier G.P."/>
        </authorList>
    </citation>
    <scope>NUCLEOTIDE SEQUENCE [LARGE SCALE GENOMIC DNA]</scope>
    <source>
        <strain evidence="2 3">CCALA 015</strain>
    </source>
</reference>
<name>A0ABX5F6L9_9CHRO</name>
<evidence type="ECO:0000313" key="3">
    <source>
        <dbReference type="Proteomes" id="UP000238218"/>
    </source>
</evidence>
<keyword evidence="1" id="KW-0472">Membrane</keyword>
<protein>
    <submittedName>
        <fullName evidence="2">Uncharacterized protein</fullName>
    </submittedName>
</protein>
<keyword evidence="3" id="KW-1185">Reference proteome</keyword>
<accession>A0ABX5F6L9</accession>
<organism evidence="2 3">
    <name type="scientific">Aphanothece cf. minutissima CCALA 015</name>
    <dbReference type="NCBI Taxonomy" id="2107695"/>
    <lineage>
        <taxon>Bacteria</taxon>
        <taxon>Bacillati</taxon>
        <taxon>Cyanobacteriota</taxon>
        <taxon>Cyanophyceae</taxon>
        <taxon>Oscillatoriophycideae</taxon>
        <taxon>Chroococcales</taxon>
        <taxon>Aphanothecaceae</taxon>
        <taxon>Aphanothece</taxon>
    </lineage>
</organism>
<evidence type="ECO:0000256" key="1">
    <source>
        <dbReference type="SAM" id="Phobius"/>
    </source>
</evidence>
<dbReference type="Proteomes" id="UP000238218">
    <property type="component" value="Unassembled WGS sequence"/>
</dbReference>
<evidence type="ECO:0000313" key="2">
    <source>
        <dbReference type="EMBL" id="PSB36484.1"/>
    </source>
</evidence>
<comment type="caution">
    <text evidence="2">The sequence shown here is derived from an EMBL/GenBank/DDBJ whole genome shotgun (WGS) entry which is preliminary data.</text>
</comment>
<gene>
    <name evidence="2" type="ORF">C7B81_12970</name>
</gene>
<proteinExistence type="predicted"/>
<feature type="transmembrane region" description="Helical" evidence="1">
    <location>
        <begin position="51"/>
        <end position="73"/>
    </location>
</feature>
<keyword evidence="1" id="KW-1133">Transmembrane helix</keyword>
<feature type="transmembrane region" description="Helical" evidence="1">
    <location>
        <begin position="26"/>
        <end position="45"/>
    </location>
</feature>